<keyword evidence="7" id="KW-0408">Iron</keyword>
<dbReference type="GO" id="GO:0046872">
    <property type="term" value="F:metal ion binding"/>
    <property type="evidence" value="ECO:0007669"/>
    <property type="project" value="UniProtKB-KW"/>
</dbReference>
<dbReference type="AlphaFoldDB" id="A0A0P7C037"/>
<name>A0A0P7C037_9BACT</name>
<dbReference type="InterPro" id="IPR006314">
    <property type="entry name" value="Dyp_peroxidase"/>
</dbReference>
<dbReference type="Proteomes" id="UP000050454">
    <property type="component" value="Unassembled WGS sequence"/>
</dbReference>
<dbReference type="PROSITE" id="PS51404">
    <property type="entry name" value="DYP_PEROXIDASE"/>
    <property type="match status" value="1"/>
</dbReference>
<keyword evidence="3" id="KW-0349">Heme</keyword>
<keyword evidence="4" id="KW-0479">Metal-binding</keyword>
<dbReference type="OrthoDB" id="9781066at2"/>
<dbReference type="SUPFAM" id="SSF54909">
    <property type="entry name" value="Dimeric alpha+beta barrel"/>
    <property type="match status" value="1"/>
</dbReference>
<dbReference type="GO" id="GO:0004601">
    <property type="term" value="F:peroxidase activity"/>
    <property type="evidence" value="ECO:0007669"/>
    <property type="project" value="UniProtKB-KW"/>
</dbReference>
<dbReference type="PANTHER" id="PTHR30521">
    <property type="entry name" value="DEFERROCHELATASE/PEROXIDASE"/>
    <property type="match status" value="1"/>
</dbReference>
<keyword evidence="2" id="KW-0575">Peroxidase</keyword>
<dbReference type="STRING" id="1605367.AFM12_11655"/>
<organism evidence="9 10">
    <name type="scientific">Jiulongibacter sediminis</name>
    <dbReference type="NCBI Taxonomy" id="1605367"/>
    <lineage>
        <taxon>Bacteria</taxon>
        <taxon>Pseudomonadati</taxon>
        <taxon>Bacteroidota</taxon>
        <taxon>Cytophagia</taxon>
        <taxon>Cytophagales</taxon>
        <taxon>Leadbetterellaceae</taxon>
        <taxon>Jiulongibacter</taxon>
    </lineage>
</organism>
<keyword evidence="10" id="KW-1185">Reference proteome</keyword>
<keyword evidence="6" id="KW-0560">Oxidoreductase</keyword>
<keyword evidence="5" id="KW-0732">Signal</keyword>
<sequence>MLINQYNPQLRSELEAIQGNILKGHGRKYTAHVFLKGKKGQRNSTAFWISELVNKEESVVKSGYQQLKANHLFKTQKIDGGLFGGFYISFEGYIFLEGKDKAQRLFSGNTSFINGMKRAALNDPEPSKWDEVYQENCHFMLLLADDSKSTLVNQVEKIKRETSSFLQTLHIEYGNAIFNKNKAAIEHFGYADGISQPLFFEDEFEKYLNDHRIRNLKDLKFDPRAEGKLVLVKDKFVDEPHSKGSFFVYRKLEQNVKGFKKAEAELAEKLHLIGVDEERVGAMIVGRFEDGTPVEVSGHEGMMGAERFNDFDYTFNGESKCPFHAHIRKTNPRNTEKEAADRRMARRGIPFGEYKPDIPIDEMPIGGVGLLFMSFQASLEDQFEHIQKNWANNSDFPQGKAYDKPGLDLIIGQGKSLAKGAYATEWGNPTSMKSADFNHFVSMRGGEYFFAPSMMYLKTINI</sequence>
<comment type="cofactor">
    <cofactor evidence="1">
        <name>heme b</name>
        <dbReference type="ChEBI" id="CHEBI:60344"/>
    </cofactor>
</comment>
<dbReference type="RefSeq" id="WP_055148384.1">
    <property type="nucleotide sequence ID" value="NZ_JXSZ01000009.1"/>
</dbReference>
<dbReference type="PANTHER" id="PTHR30521:SF4">
    <property type="entry name" value="DEFERROCHELATASE"/>
    <property type="match status" value="1"/>
</dbReference>
<dbReference type="InterPro" id="IPR048328">
    <property type="entry name" value="Dyp_perox_C"/>
</dbReference>
<dbReference type="PATRIC" id="fig|1605367.3.peg.3732"/>
<dbReference type="Pfam" id="PF20628">
    <property type="entry name" value="Dyp_perox_C"/>
    <property type="match status" value="1"/>
</dbReference>
<dbReference type="NCBIfam" id="TIGR01413">
    <property type="entry name" value="Dyp_perox_fam"/>
    <property type="match status" value="1"/>
</dbReference>
<dbReference type="EMBL" id="LGTQ01000009">
    <property type="protein sequence ID" value="KPM47885.1"/>
    <property type="molecule type" value="Genomic_DNA"/>
</dbReference>
<evidence type="ECO:0000256" key="6">
    <source>
        <dbReference type="ARBA" id="ARBA00023002"/>
    </source>
</evidence>
<protein>
    <recommendedName>
        <fullName evidence="8">Dyp-type peroxidase C-terminal domain-containing protein</fullName>
    </recommendedName>
</protein>
<accession>A0A0P7C037</accession>
<dbReference type="InterPro" id="IPR011008">
    <property type="entry name" value="Dimeric_a/b-barrel"/>
</dbReference>
<evidence type="ECO:0000256" key="1">
    <source>
        <dbReference type="ARBA" id="ARBA00001970"/>
    </source>
</evidence>
<evidence type="ECO:0000259" key="8">
    <source>
        <dbReference type="Pfam" id="PF20628"/>
    </source>
</evidence>
<evidence type="ECO:0000256" key="7">
    <source>
        <dbReference type="ARBA" id="ARBA00023004"/>
    </source>
</evidence>
<evidence type="ECO:0000256" key="4">
    <source>
        <dbReference type="ARBA" id="ARBA00022723"/>
    </source>
</evidence>
<proteinExistence type="predicted"/>
<evidence type="ECO:0000256" key="2">
    <source>
        <dbReference type="ARBA" id="ARBA00022559"/>
    </source>
</evidence>
<comment type="caution">
    <text evidence="9">The sequence shown here is derived from an EMBL/GenBank/DDBJ whole genome shotgun (WGS) entry which is preliminary data.</text>
</comment>
<dbReference type="GO" id="GO:0020037">
    <property type="term" value="F:heme binding"/>
    <property type="evidence" value="ECO:0007669"/>
    <property type="project" value="InterPro"/>
</dbReference>
<evidence type="ECO:0000313" key="10">
    <source>
        <dbReference type="Proteomes" id="UP000050454"/>
    </source>
</evidence>
<gene>
    <name evidence="9" type="ORF">AFM12_11655</name>
</gene>
<dbReference type="GO" id="GO:0005829">
    <property type="term" value="C:cytosol"/>
    <property type="evidence" value="ECO:0007669"/>
    <property type="project" value="TreeGrafter"/>
</dbReference>
<reference evidence="9 10" key="1">
    <citation type="submission" date="2015-07" db="EMBL/GenBank/DDBJ databases">
        <title>The draft genome sequence of Leadbetterella sp. JN14-9.</title>
        <authorList>
            <person name="Liu Y."/>
            <person name="Du J."/>
            <person name="Shao Z."/>
        </authorList>
    </citation>
    <scope>NUCLEOTIDE SEQUENCE [LARGE SCALE GENOMIC DNA]</scope>
    <source>
        <strain evidence="9 10">JN14-9</strain>
    </source>
</reference>
<evidence type="ECO:0000256" key="5">
    <source>
        <dbReference type="ARBA" id="ARBA00022729"/>
    </source>
</evidence>
<evidence type="ECO:0000313" key="9">
    <source>
        <dbReference type="EMBL" id="KPM47885.1"/>
    </source>
</evidence>
<feature type="domain" description="Dyp-type peroxidase C-terminal" evidence="8">
    <location>
        <begin position="239"/>
        <end position="392"/>
    </location>
</feature>
<evidence type="ECO:0000256" key="3">
    <source>
        <dbReference type="ARBA" id="ARBA00022617"/>
    </source>
</evidence>